<dbReference type="GO" id="GO:0006574">
    <property type="term" value="P:L-valine catabolic process"/>
    <property type="evidence" value="ECO:0007669"/>
    <property type="project" value="TreeGrafter"/>
</dbReference>
<gene>
    <name evidence="10" type="ORF">E4U42_004384</name>
</gene>
<feature type="domain" description="6-phosphogluconate dehydrogenase NADP-binding" evidence="9">
    <location>
        <begin position="57"/>
        <end position="184"/>
    </location>
</feature>
<dbReference type="EC" id="1.1.1.31" evidence="3"/>
<evidence type="ECO:0000256" key="5">
    <source>
        <dbReference type="ARBA" id="ARBA00023002"/>
    </source>
</evidence>
<evidence type="ECO:0000256" key="7">
    <source>
        <dbReference type="ARBA" id="ARBA00049197"/>
    </source>
</evidence>
<evidence type="ECO:0000256" key="3">
    <source>
        <dbReference type="ARBA" id="ARBA00012991"/>
    </source>
</evidence>
<accession>A0A8K0J599</accession>
<keyword evidence="5" id="KW-0560">Oxidoreductase</keyword>
<dbReference type="GO" id="GO:0008442">
    <property type="term" value="F:3-hydroxyisobutyrate dehydrogenase activity"/>
    <property type="evidence" value="ECO:0007669"/>
    <property type="project" value="UniProtKB-EC"/>
</dbReference>
<dbReference type="OrthoDB" id="21615at2759"/>
<evidence type="ECO:0000313" key="11">
    <source>
        <dbReference type="Proteomes" id="UP000811619"/>
    </source>
</evidence>
<sequence>MNRLVRVVPRIRPASASASASASALPSPPAEMTPRSPARLRPGSRGFASTEGRRERVAFVGLGQMDNPAESPLPQGHQMARNLQSKLQPTDALSIFDINAQAMSRLDSEARSAEGGAKVELARSAQAASREADIVVTVLPGPDHVRDAYACMLEGSCPRRRIFIDCSTIDPSTSRSVARTVAASRA</sequence>
<dbReference type="GO" id="GO:0005739">
    <property type="term" value="C:mitochondrion"/>
    <property type="evidence" value="ECO:0007669"/>
    <property type="project" value="TreeGrafter"/>
</dbReference>
<protein>
    <recommendedName>
        <fullName evidence="3">3-hydroxyisobutyrate dehydrogenase</fullName>
        <ecNumber evidence="3">1.1.1.31</ecNumber>
    </recommendedName>
</protein>
<evidence type="ECO:0000313" key="10">
    <source>
        <dbReference type="EMBL" id="KAG5925370.1"/>
    </source>
</evidence>
<feature type="region of interest" description="Disordered" evidence="8">
    <location>
        <begin position="1"/>
        <end position="53"/>
    </location>
</feature>
<comment type="caution">
    <text evidence="10">The sequence shown here is derived from an EMBL/GenBank/DDBJ whole genome shotgun (WGS) entry which is preliminary data.</text>
</comment>
<comment type="similarity">
    <text evidence="2">Belongs to the HIBADH-related family. 3-hydroxyisobutyrate dehydrogenase subfamily.</text>
</comment>
<feature type="compositionally biased region" description="Low complexity" evidence="8">
    <location>
        <begin position="13"/>
        <end position="25"/>
    </location>
</feature>
<dbReference type="Gene3D" id="3.40.50.720">
    <property type="entry name" value="NAD(P)-binding Rossmann-like Domain"/>
    <property type="match status" value="1"/>
</dbReference>
<evidence type="ECO:0000256" key="4">
    <source>
        <dbReference type="ARBA" id="ARBA00022456"/>
    </source>
</evidence>
<dbReference type="EMBL" id="SRPY01000382">
    <property type="protein sequence ID" value="KAG5925370.1"/>
    <property type="molecule type" value="Genomic_DNA"/>
</dbReference>
<keyword evidence="11" id="KW-1185">Reference proteome</keyword>
<dbReference type="AlphaFoldDB" id="A0A8K0J599"/>
<dbReference type="Proteomes" id="UP000811619">
    <property type="component" value="Unassembled WGS sequence"/>
</dbReference>
<dbReference type="InterPro" id="IPR036291">
    <property type="entry name" value="NAD(P)-bd_dom_sf"/>
</dbReference>
<reference evidence="10" key="1">
    <citation type="journal article" date="2020" name="bioRxiv">
        <title>Whole genome comparisons of ergot fungi reveals the divergence and evolution of species within the genus Claviceps are the result of varying mechanisms driving genome evolution and host range expansion.</title>
        <authorList>
            <person name="Wyka S.A."/>
            <person name="Mondo S.J."/>
            <person name="Liu M."/>
            <person name="Dettman J."/>
            <person name="Nalam V."/>
            <person name="Broders K.D."/>
        </authorList>
    </citation>
    <scope>NUCLEOTIDE SEQUENCE</scope>
    <source>
        <strain evidence="10">CCC 489</strain>
    </source>
</reference>
<evidence type="ECO:0000256" key="2">
    <source>
        <dbReference type="ARBA" id="ARBA00006013"/>
    </source>
</evidence>
<evidence type="ECO:0000256" key="1">
    <source>
        <dbReference type="ARBA" id="ARBA00005109"/>
    </source>
</evidence>
<evidence type="ECO:0000256" key="8">
    <source>
        <dbReference type="SAM" id="MobiDB-lite"/>
    </source>
</evidence>
<keyword evidence="6" id="KW-0520">NAD</keyword>
<proteinExistence type="inferred from homology"/>
<dbReference type="GO" id="GO:0050661">
    <property type="term" value="F:NADP binding"/>
    <property type="evidence" value="ECO:0007669"/>
    <property type="project" value="InterPro"/>
</dbReference>
<keyword evidence="4" id="KW-0101">Branched-chain amino acid catabolism</keyword>
<evidence type="ECO:0000256" key="6">
    <source>
        <dbReference type="ARBA" id="ARBA00023027"/>
    </source>
</evidence>
<comment type="catalytic activity">
    <reaction evidence="7">
        <text>3-hydroxy-2-methylpropanoate + NAD(+) = 2-methyl-3-oxopropanoate + NADH + H(+)</text>
        <dbReference type="Rhea" id="RHEA:17681"/>
        <dbReference type="ChEBI" id="CHEBI:11805"/>
        <dbReference type="ChEBI" id="CHEBI:15378"/>
        <dbReference type="ChEBI" id="CHEBI:57540"/>
        <dbReference type="ChEBI" id="CHEBI:57700"/>
        <dbReference type="ChEBI" id="CHEBI:57945"/>
        <dbReference type="EC" id="1.1.1.31"/>
    </reaction>
</comment>
<name>A0A8K0J599_9HYPO</name>
<dbReference type="Pfam" id="PF03446">
    <property type="entry name" value="NAD_binding_2"/>
    <property type="match status" value="1"/>
</dbReference>
<feature type="non-terminal residue" evidence="10">
    <location>
        <position position="186"/>
    </location>
</feature>
<dbReference type="PANTHER" id="PTHR22981:SF7">
    <property type="entry name" value="3-HYDROXYISOBUTYRATE DEHYDROGENASE, MITOCHONDRIAL"/>
    <property type="match status" value="1"/>
</dbReference>
<comment type="pathway">
    <text evidence="1">Amino-acid degradation; L-valine degradation.</text>
</comment>
<dbReference type="PANTHER" id="PTHR22981">
    <property type="entry name" value="3-HYDROXYISOBUTYRATE DEHYDROGENASE-RELATED"/>
    <property type="match status" value="1"/>
</dbReference>
<evidence type="ECO:0000259" key="9">
    <source>
        <dbReference type="Pfam" id="PF03446"/>
    </source>
</evidence>
<organism evidence="10 11">
    <name type="scientific">Claviceps africana</name>
    <dbReference type="NCBI Taxonomy" id="83212"/>
    <lineage>
        <taxon>Eukaryota</taxon>
        <taxon>Fungi</taxon>
        <taxon>Dikarya</taxon>
        <taxon>Ascomycota</taxon>
        <taxon>Pezizomycotina</taxon>
        <taxon>Sordariomycetes</taxon>
        <taxon>Hypocreomycetidae</taxon>
        <taxon>Hypocreales</taxon>
        <taxon>Clavicipitaceae</taxon>
        <taxon>Claviceps</taxon>
    </lineage>
</organism>
<dbReference type="InterPro" id="IPR006115">
    <property type="entry name" value="6PGDH_NADP-bd"/>
</dbReference>
<dbReference type="SUPFAM" id="SSF51735">
    <property type="entry name" value="NAD(P)-binding Rossmann-fold domains"/>
    <property type="match status" value="1"/>
</dbReference>